<keyword evidence="6" id="KW-0106">Calcium</keyword>
<keyword evidence="5 8" id="KW-0472">Membrane</keyword>
<keyword evidence="3" id="KW-0378">Hydrolase</keyword>
<evidence type="ECO:0000256" key="3">
    <source>
        <dbReference type="ARBA" id="ARBA00022801"/>
    </source>
</evidence>
<keyword evidence="4 8" id="KW-1133">Transmembrane helix</keyword>
<dbReference type="EMBL" id="MHCX01000014">
    <property type="protein sequence ID" value="OGY29748.1"/>
    <property type="molecule type" value="Genomic_DNA"/>
</dbReference>
<sequence length="225" mass="26101">MNFWQSYLNLYASLPDRCEKAWGLISEPVDTVSNIAFFIATYLIYRLYKKYNLSGFRFNLLIILVMLIGLGSTVYHAFNNVYTALFDLLPIYFFVFYSLYSFTSFLSKSTAIRIGTPLTLFIIQIGFRAMELPLFIFGMPTFHLFNILFILALSSWAYRRVGKMVNGIFPIVISYSLGILMRYFDLTICPINGVGTHFLWHISVAFATYYTARFFVTLSKNKVYL</sequence>
<proteinExistence type="predicted"/>
<evidence type="ECO:0000256" key="6">
    <source>
        <dbReference type="PIRSR" id="PIRSR608901-1"/>
    </source>
</evidence>
<gene>
    <name evidence="9" type="ORF">A3J50_00815</name>
</gene>
<dbReference type="GO" id="GO:0046872">
    <property type="term" value="F:metal ion binding"/>
    <property type="evidence" value="ECO:0007669"/>
    <property type="project" value="UniProtKB-KW"/>
</dbReference>
<feature type="transmembrane region" description="Helical" evidence="8">
    <location>
        <begin position="133"/>
        <end position="153"/>
    </location>
</feature>
<feature type="transmembrane region" description="Helical" evidence="8">
    <location>
        <begin position="60"/>
        <end position="78"/>
    </location>
</feature>
<feature type="transmembrane region" description="Helical" evidence="8">
    <location>
        <begin position="196"/>
        <end position="216"/>
    </location>
</feature>
<dbReference type="Pfam" id="PF05875">
    <property type="entry name" value="Ceramidase"/>
    <property type="match status" value="1"/>
</dbReference>
<dbReference type="GO" id="GO:0016811">
    <property type="term" value="F:hydrolase activity, acting on carbon-nitrogen (but not peptide) bonds, in linear amides"/>
    <property type="evidence" value="ECO:0007669"/>
    <property type="project" value="InterPro"/>
</dbReference>
<feature type="transmembrane region" description="Helical" evidence="8">
    <location>
        <begin position="31"/>
        <end position="48"/>
    </location>
</feature>
<organism evidence="9 10">
    <name type="scientific">Candidatus Woykebacteria bacterium RIFCSPHIGHO2_02_FULL_43_16b</name>
    <dbReference type="NCBI Taxonomy" id="1802601"/>
    <lineage>
        <taxon>Bacteria</taxon>
        <taxon>Candidatus Woykeibacteriota</taxon>
    </lineage>
</organism>
<feature type="binding site" evidence="7">
    <location>
        <position position="76"/>
    </location>
    <ligand>
        <name>Zn(2+)</name>
        <dbReference type="ChEBI" id="CHEBI:29105"/>
        <note>catalytic</note>
    </ligand>
</feature>
<keyword evidence="6" id="KW-0479">Metal-binding</keyword>
<dbReference type="Proteomes" id="UP000177821">
    <property type="component" value="Unassembled WGS sequence"/>
</dbReference>
<reference evidence="9 10" key="1">
    <citation type="journal article" date="2016" name="Nat. Commun.">
        <title>Thousands of microbial genomes shed light on interconnected biogeochemical processes in an aquifer system.</title>
        <authorList>
            <person name="Anantharaman K."/>
            <person name="Brown C.T."/>
            <person name="Hug L.A."/>
            <person name="Sharon I."/>
            <person name="Castelle C.J."/>
            <person name="Probst A.J."/>
            <person name="Thomas B.C."/>
            <person name="Singh A."/>
            <person name="Wilkins M.J."/>
            <person name="Karaoz U."/>
            <person name="Brodie E.L."/>
            <person name="Williams K.H."/>
            <person name="Hubbard S.S."/>
            <person name="Banfield J.F."/>
        </authorList>
    </citation>
    <scope>NUCLEOTIDE SEQUENCE [LARGE SCALE GENOMIC DNA]</scope>
</reference>
<evidence type="ECO:0000256" key="7">
    <source>
        <dbReference type="PIRSR" id="PIRSR608901-2"/>
    </source>
</evidence>
<evidence type="ECO:0008006" key="11">
    <source>
        <dbReference type="Google" id="ProtNLM"/>
    </source>
</evidence>
<keyword evidence="7" id="KW-0862">Zinc</keyword>
<comment type="cofactor">
    <cofactor evidence="7">
        <name>Zn(2+)</name>
        <dbReference type="ChEBI" id="CHEBI:29105"/>
    </cofactor>
</comment>
<evidence type="ECO:0000256" key="1">
    <source>
        <dbReference type="ARBA" id="ARBA00004141"/>
    </source>
</evidence>
<evidence type="ECO:0000313" key="9">
    <source>
        <dbReference type="EMBL" id="OGY29748.1"/>
    </source>
</evidence>
<feature type="binding site" evidence="6">
    <location>
        <position position="16"/>
    </location>
    <ligand>
        <name>Ca(2+)</name>
        <dbReference type="ChEBI" id="CHEBI:29108"/>
    </ligand>
</feature>
<evidence type="ECO:0000256" key="2">
    <source>
        <dbReference type="ARBA" id="ARBA00022692"/>
    </source>
</evidence>
<accession>A0A1G1WPT4</accession>
<keyword evidence="2 8" id="KW-0812">Transmembrane</keyword>
<evidence type="ECO:0000313" key="10">
    <source>
        <dbReference type="Proteomes" id="UP000177821"/>
    </source>
</evidence>
<feature type="binding site" evidence="7">
    <location>
        <position position="201"/>
    </location>
    <ligand>
        <name>Zn(2+)</name>
        <dbReference type="ChEBI" id="CHEBI:29105"/>
        <note>catalytic</note>
    </ligand>
</feature>
<feature type="transmembrane region" description="Helical" evidence="8">
    <location>
        <begin position="84"/>
        <end position="103"/>
    </location>
</feature>
<evidence type="ECO:0000256" key="5">
    <source>
        <dbReference type="ARBA" id="ARBA00023136"/>
    </source>
</evidence>
<protein>
    <recommendedName>
        <fullName evidence="11">Ceramidase</fullName>
    </recommendedName>
</protein>
<evidence type="ECO:0000256" key="4">
    <source>
        <dbReference type="ARBA" id="ARBA00022989"/>
    </source>
</evidence>
<feature type="binding site" evidence="7">
    <location>
        <position position="197"/>
    </location>
    <ligand>
        <name>Zn(2+)</name>
        <dbReference type="ChEBI" id="CHEBI:29105"/>
        <note>catalytic</note>
    </ligand>
</feature>
<dbReference type="GO" id="GO:0016020">
    <property type="term" value="C:membrane"/>
    <property type="evidence" value="ECO:0007669"/>
    <property type="project" value="UniProtKB-SubCell"/>
</dbReference>
<dbReference type="AlphaFoldDB" id="A0A1G1WPT4"/>
<comment type="subcellular location">
    <subcellularLocation>
        <location evidence="1">Membrane</location>
        <topology evidence="1">Multi-pass membrane protein</topology>
    </subcellularLocation>
</comment>
<feature type="binding site" evidence="6">
    <location>
        <position position="27"/>
    </location>
    <ligand>
        <name>Ca(2+)</name>
        <dbReference type="ChEBI" id="CHEBI:29108"/>
    </ligand>
</feature>
<name>A0A1G1WPT4_9BACT</name>
<dbReference type="InterPro" id="IPR008901">
    <property type="entry name" value="ACER"/>
</dbReference>
<feature type="binding site" evidence="6">
    <location>
        <position position="19"/>
    </location>
    <ligand>
        <name>Ca(2+)</name>
        <dbReference type="ChEBI" id="CHEBI:29108"/>
    </ligand>
</feature>
<feature type="transmembrane region" description="Helical" evidence="8">
    <location>
        <begin position="165"/>
        <end position="184"/>
    </location>
</feature>
<comment type="caution">
    <text evidence="9">The sequence shown here is derived from an EMBL/GenBank/DDBJ whole genome shotgun (WGS) entry which is preliminary data.</text>
</comment>
<evidence type="ECO:0000256" key="8">
    <source>
        <dbReference type="SAM" id="Phobius"/>
    </source>
</evidence>
<feature type="transmembrane region" description="Helical" evidence="8">
    <location>
        <begin position="110"/>
        <end position="127"/>
    </location>
</feature>
<dbReference type="GO" id="GO:0006672">
    <property type="term" value="P:ceramide metabolic process"/>
    <property type="evidence" value="ECO:0007669"/>
    <property type="project" value="InterPro"/>
</dbReference>